<comment type="subcellular location">
    <subcellularLocation>
        <location evidence="1">Cell outer membrane</location>
    </subcellularLocation>
</comment>
<gene>
    <name evidence="7" type="ORF">EG028_06630</name>
</gene>
<accession>A0A3N4MEQ3</accession>
<evidence type="ECO:0000256" key="1">
    <source>
        <dbReference type="ARBA" id="ARBA00004442"/>
    </source>
</evidence>
<dbReference type="InterPro" id="IPR036737">
    <property type="entry name" value="OmpA-like_sf"/>
</dbReference>
<dbReference type="PRINTS" id="PR01021">
    <property type="entry name" value="OMPADOMAIN"/>
</dbReference>
<feature type="domain" description="OmpA-like" evidence="6">
    <location>
        <begin position="450"/>
        <end position="569"/>
    </location>
</feature>
<feature type="signal peptide" evidence="5">
    <location>
        <begin position="1"/>
        <end position="21"/>
    </location>
</feature>
<keyword evidence="2 4" id="KW-0472">Membrane</keyword>
<dbReference type="Pfam" id="PF07676">
    <property type="entry name" value="PD40"/>
    <property type="match status" value="2"/>
</dbReference>
<dbReference type="InterPro" id="IPR011990">
    <property type="entry name" value="TPR-like_helical_dom_sf"/>
</dbReference>
<feature type="chain" id="PRO_5018027763" description="OmpA-like domain-containing protein" evidence="5">
    <location>
        <begin position="22"/>
        <end position="569"/>
    </location>
</feature>
<dbReference type="InterPro" id="IPR006664">
    <property type="entry name" value="OMP_bac"/>
</dbReference>
<keyword evidence="3" id="KW-0998">Cell outer membrane</keyword>
<dbReference type="Proteomes" id="UP000279089">
    <property type="component" value="Unassembled WGS sequence"/>
</dbReference>
<dbReference type="Gene3D" id="1.25.40.10">
    <property type="entry name" value="Tetratricopeptide repeat domain"/>
    <property type="match status" value="1"/>
</dbReference>
<evidence type="ECO:0000313" key="7">
    <source>
        <dbReference type="EMBL" id="RPD41835.1"/>
    </source>
</evidence>
<dbReference type="EMBL" id="RMBX01000003">
    <property type="protein sequence ID" value="RPD41835.1"/>
    <property type="molecule type" value="Genomic_DNA"/>
</dbReference>
<evidence type="ECO:0000256" key="3">
    <source>
        <dbReference type="ARBA" id="ARBA00023237"/>
    </source>
</evidence>
<evidence type="ECO:0000313" key="8">
    <source>
        <dbReference type="Proteomes" id="UP000279089"/>
    </source>
</evidence>
<dbReference type="CDD" id="cd07185">
    <property type="entry name" value="OmpA_C-like"/>
    <property type="match status" value="1"/>
</dbReference>
<comment type="caution">
    <text evidence="7">The sequence shown here is derived from an EMBL/GenBank/DDBJ whole genome shotgun (WGS) entry which is preliminary data.</text>
</comment>
<dbReference type="InterPro" id="IPR050330">
    <property type="entry name" value="Bact_OuterMem_StrucFunc"/>
</dbReference>
<keyword evidence="5" id="KW-0732">Signal</keyword>
<dbReference type="PROSITE" id="PS51123">
    <property type="entry name" value="OMPA_2"/>
    <property type="match status" value="1"/>
</dbReference>
<organism evidence="7 8">
    <name type="scientific">Chitinophaga barathri</name>
    <dbReference type="NCBI Taxonomy" id="1647451"/>
    <lineage>
        <taxon>Bacteria</taxon>
        <taxon>Pseudomonadati</taxon>
        <taxon>Bacteroidota</taxon>
        <taxon>Chitinophagia</taxon>
        <taxon>Chitinophagales</taxon>
        <taxon>Chitinophagaceae</taxon>
        <taxon>Chitinophaga</taxon>
    </lineage>
</organism>
<keyword evidence="8" id="KW-1185">Reference proteome</keyword>
<dbReference type="AlphaFoldDB" id="A0A3N4MEQ3"/>
<evidence type="ECO:0000256" key="2">
    <source>
        <dbReference type="ARBA" id="ARBA00023136"/>
    </source>
</evidence>
<proteinExistence type="predicted"/>
<sequence length="569" mass="63639">MNNRHLLLLYLVVLFPFAAPAQEQPSYDQLGDKYFVTGRYDKAASVYERLGRKKNAGPLVLYRLGFSQEALGNTTEAIAAYAACIGKDPKADSLWIRIGDLQKMNGQYGEAKTAYTKYPAAGADAERIKQRMAGCDSAELWLKDPAPVILHNEDRINTTFSDWGAFRQQDMLIYTSNFNRLDYSGQRISRQTNEPYFSLYRLDDGSSPGRLNIDKLSKIIDLSNYHTGPVCYSPVEGTSFVTVSQRDKPGLEKDGYKHSIRVRTWRLELYEVTKDSVKPFAYNDARAFSTGHAALNGDGSVLYFISDRPGGHGHTDIWFSKRNVDGSWQQPVNCGPVINTADDEMFPVMDADGVLYFASDGHAGMGGLDMFAATGSETQWTAPMNLRVPYNSSHDDFYLVTSDTLSGYFASNRPGGKGSDDIYTYAMIPPPPPVPPPPPPPVKPESPYEVGKSFVLKDLYYDFNKYFIRTDAGRVLDSLFVILQEHPTMRIELQSHTDSRGNDAYNMRLSKERAEAAVNYLVSKGISADRMVPQGYGESRPVNHCVNGVKCSEEEHQANRRTEVKILQK</sequence>
<dbReference type="PANTHER" id="PTHR30329:SF21">
    <property type="entry name" value="LIPOPROTEIN YIAD-RELATED"/>
    <property type="match status" value="1"/>
</dbReference>
<evidence type="ECO:0000259" key="6">
    <source>
        <dbReference type="PROSITE" id="PS51123"/>
    </source>
</evidence>
<dbReference type="RefSeq" id="WP_120514773.1">
    <property type="nucleotide sequence ID" value="NZ_QXZY01000002.1"/>
</dbReference>
<evidence type="ECO:0000256" key="5">
    <source>
        <dbReference type="SAM" id="SignalP"/>
    </source>
</evidence>
<dbReference type="InterPro" id="IPR006665">
    <property type="entry name" value="OmpA-like"/>
</dbReference>
<dbReference type="OrthoDB" id="9809364at2"/>
<name>A0A3N4MEQ3_9BACT</name>
<dbReference type="Pfam" id="PF13174">
    <property type="entry name" value="TPR_6"/>
    <property type="match status" value="1"/>
</dbReference>
<dbReference type="PANTHER" id="PTHR30329">
    <property type="entry name" value="STATOR ELEMENT OF FLAGELLAR MOTOR COMPLEX"/>
    <property type="match status" value="1"/>
</dbReference>
<dbReference type="InterPro" id="IPR011659">
    <property type="entry name" value="WD40"/>
</dbReference>
<dbReference type="SUPFAM" id="SSF48452">
    <property type="entry name" value="TPR-like"/>
    <property type="match status" value="1"/>
</dbReference>
<dbReference type="Pfam" id="PF00691">
    <property type="entry name" value="OmpA"/>
    <property type="match status" value="1"/>
</dbReference>
<reference evidence="8" key="1">
    <citation type="submission" date="2018-11" db="EMBL/GenBank/DDBJ databases">
        <title>Chitinophaga lutea sp.nov., isolate from arsenic contaminated soil.</title>
        <authorList>
            <person name="Zong Y."/>
        </authorList>
    </citation>
    <scope>NUCLEOTIDE SEQUENCE [LARGE SCALE GENOMIC DNA]</scope>
    <source>
        <strain evidence="8">YLT18</strain>
    </source>
</reference>
<dbReference type="SUPFAM" id="SSF82171">
    <property type="entry name" value="DPP6 N-terminal domain-like"/>
    <property type="match status" value="1"/>
</dbReference>
<dbReference type="SUPFAM" id="SSF103088">
    <property type="entry name" value="OmpA-like"/>
    <property type="match status" value="1"/>
</dbReference>
<protein>
    <recommendedName>
        <fullName evidence="6">OmpA-like domain-containing protein</fullName>
    </recommendedName>
</protein>
<dbReference type="Gene3D" id="3.30.1330.60">
    <property type="entry name" value="OmpA-like domain"/>
    <property type="match status" value="1"/>
</dbReference>
<dbReference type="GO" id="GO:0009279">
    <property type="term" value="C:cell outer membrane"/>
    <property type="evidence" value="ECO:0007669"/>
    <property type="project" value="UniProtKB-SubCell"/>
</dbReference>
<evidence type="ECO:0000256" key="4">
    <source>
        <dbReference type="PROSITE-ProRule" id="PRU00473"/>
    </source>
</evidence>
<dbReference type="InterPro" id="IPR019734">
    <property type="entry name" value="TPR_rpt"/>
</dbReference>